<dbReference type="PANTHER" id="PTHR35531">
    <property type="entry name" value="INNER MEMBRANE PROTEIN YBCI-RELATED"/>
    <property type="match status" value="1"/>
</dbReference>
<dbReference type="PIRSF" id="PIRSF030780">
    <property type="entry name" value="Md_memb_hyd_prd"/>
    <property type="match status" value="1"/>
</dbReference>
<dbReference type="RefSeq" id="WP_068441761.1">
    <property type="nucleotide sequence ID" value="NZ_CP013862.1"/>
</dbReference>
<evidence type="ECO:0000313" key="2">
    <source>
        <dbReference type="EMBL" id="ALX47701.1"/>
    </source>
</evidence>
<keyword evidence="1" id="KW-1133">Transmembrane helix</keyword>
<evidence type="ECO:0000313" key="3">
    <source>
        <dbReference type="Proteomes" id="UP000050331"/>
    </source>
</evidence>
<feature type="transmembrane region" description="Helical" evidence="1">
    <location>
        <begin position="63"/>
        <end position="79"/>
    </location>
</feature>
<dbReference type="KEGG" id="lao:AOX59_03235"/>
<dbReference type="AlphaFoldDB" id="A0A0U4FPC8"/>
<keyword evidence="3" id="KW-1185">Reference proteome</keyword>
<dbReference type="Proteomes" id="UP000050331">
    <property type="component" value="Chromosome"/>
</dbReference>
<reference evidence="2 3" key="1">
    <citation type="submission" date="2016-01" db="EMBL/GenBank/DDBJ databases">
        <title>Complete genome sequence of strain Lentibacillus amyloliquefaciens LAM0015T isolated from saline sediment.</title>
        <authorList>
            <person name="Wang J.-L."/>
            <person name="He M.-X."/>
        </authorList>
    </citation>
    <scope>NUCLEOTIDE SEQUENCE [LARGE SCALE GENOMIC DNA]</scope>
    <source>
        <strain evidence="2 3">LAM0015</strain>
    </source>
</reference>
<dbReference type="STRING" id="1472767.AOX59_03235"/>
<evidence type="ECO:0008006" key="4">
    <source>
        <dbReference type="Google" id="ProtNLM"/>
    </source>
</evidence>
<evidence type="ECO:0000256" key="1">
    <source>
        <dbReference type="SAM" id="Phobius"/>
    </source>
</evidence>
<dbReference type="InterPro" id="IPR016956">
    <property type="entry name" value="YdjM"/>
</dbReference>
<dbReference type="PANTHER" id="PTHR35531:SF1">
    <property type="entry name" value="INNER MEMBRANE PROTEIN YBCI-RELATED"/>
    <property type="match status" value="1"/>
</dbReference>
<dbReference type="OrthoDB" id="5459053at2"/>
<dbReference type="EMBL" id="CP013862">
    <property type="protein sequence ID" value="ALX47701.1"/>
    <property type="molecule type" value="Genomic_DNA"/>
</dbReference>
<accession>A0A0U4FPC8</accession>
<protein>
    <recommendedName>
        <fullName evidence="4">Hydrolase</fullName>
    </recommendedName>
</protein>
<dbReference type="Pfam" id="PF04307">
    <property type="entry name" value="YdjM"/>
    <property type="match status" value="1"/>
</dbReference>
<organism evidence="2 3">
    <name type="scientific">Lentibacillus amyloliquefaciens</name>
    <dbReference type="NCBI Taxonomy" id="1472767"/>
    <lineage>
        <taxon>Bacteria</taxon>
        <taxon>Bacillati</taxon>
        <taxon>Bacillota</taxon>
        <taxon>Bacilli</taxon>
        <taxon>Bacillales</taxon>
        <taxon>Bacillaceae</taxon>
        <taxon>Lentibacillus</taxon>
    </lineage>
</organism>
<sequence>MEWTTHFLSGMAAGHMLTGGDWRAALVGGIAGVIPDLDEHKSKFGKIFLPIAYVINKTFGHRTITHSLLYSFSAGIILYPFTDPWVWLAAATGILAHILGDMLTGKVELFYPAKKSCGINTSPLMFNIIDRLTAIILLVYIGRVTLITLI</sequence>
<keyword evidence="1" id="KW-0812">Transmembrane</keyword>
<gene>
    <name evidence="2" type="ORF">AOX59_03235</name>
</gene>
<proteinExistence type="predicted"/>
<dbReference type="InterPro" id="IPR007404">
    <property type="entry name" value="YdjM-like"/>
</dbReference>
<feature type="transmembrane region" description="Helical" evidence="1">
    <location>
        <begin position="124"/>
        <end position="142"/>
    </location>
</feature>
<name>A0A0U4FPC8_9BACI</name>
<keyword evidence="1" id="KW-0472">Membrane</keyword>